<dbReference type="InterPro" id="IPR012368">
    <property type="entry name" value="OxRdtase_Mopterin-bd_su_IorB"/>
</dbReference>
<evidence type="ECO:0000259" key="1">
    <source>
        <dbReference type="SMART" id="SM01008"/>
    </source>
</evidence>
<dbReference type="Gene3D" id="3.90.1170.50">
    <property type="entry name" value="Aldehyde oxidase/xanthine dehydrogenase, a/b hammerhead"/>
    <property type="match status" value="1"/>
</dbReference>
<dbReference type="InterPro" id="IPR006311">
    <property type="entry name" value="TAT_signal"/>
</dbReference>
<name>A0A6G8IBZ7_9BURK</name>
<dbReference type="InterPro" id="IPR037165">
    <property type="entry name" value="AldOxase/xan_DH_Mopterin-bd_sf"/>
</dbReference>
<dbReference type="Pfam" id="PF20256">
    <property type="entry name" value="MoCoBD_2"/>
    <property type="match status" value="2"/>
</dbReference>
<organism evidence="2 3">
    <name type="scientific">Hydrogenophaga crocea</name>
    <dbReference type="NCBI Taxonomy" id="2716225"/>
    <lineage>
        <taxon>Bacteria</taxon>
        <taxon>Pseudomonadati</taxon>
        <taxon>Pseudomonadota</taxon>
        <taxon>Betaproteobacteria</taxon>
        <taxon>Burkholderiales</taxon>
        <taxon>Comamonadaceae</taxon>
        <taxon>Hydrogenophaga</taxon>
    </lineage>
</organism>
<sequence>MSKLTRRRFVLAGVGTAGVLGIGWLAAPPRQRLVAGTPPDGPAGSHRLNGWVTIGVDDSVTVSLCRMEMGQGISTGIAMLLAEELDADMDRVSVVPAFDDRIYNNQAIAAKMAETFDPRQEGRLLAPVADHLLRKLARELPGLAITGASTSIRDQWLPMREAGASARQMLRQAAAREWSVPVGECRTTLGRVVHASGRSLSYGQLAEAAAGLPLPGSVRLKTPPEFRLIGTPLPQINAASKADGTAVYAMDLMPDGLLYAAARLCPVLGGAVQRVDKAAAEALPGVAAVVVLDPQPGGMAGRGHTAGGVAVVASTPHGALRGLERLAVDWNPGDAAGANSAEVIGTLRRALDSDEATVLYQRGDVDAALRGGGTVVGARYEVPFLAHAAMEPMNCTVRFDRDSAEVWVGCQGPAVVRGVVAEVLGLEPERVRVHPQLMGGGFGRKTFTDCIAQAAQIARAVPGRAVQLMWTREQDMTHGYYRPAMAARCEAVVDTSGRVNAWHYRLAGSSMGQPALMTVTRDGASDIAYEFDHMRVQHAMLESPVPVGIWRSVAHSFNAFFVESFMDELAATTRTDAVAFRRAQLAGKRRQLNVLDTAAKLAGWGKPLPPAPDGAPQALGLALHASFGSVVAQVARVSLGPERRIRVHEVTCVVDCGLAVNPNLVRQQMEGGIVYGLSAALHGRIDIEGGQVRQSNFDGYPPLRMNECPAIQTHIVASSEPPEGVGEVSTPPIAAAVSNAVFALTGMRLRRLPLSLA</sequence>
<gene>
    <name evidence="2" type="ORF">G9Q37_00210</name>
</gene>
<dbReference type="GO" id="GO:0016491">
    <property type="term" value="F:oxidoreductase activity"/>
    <property type="evidence" value="ECO:0007669"/>
    <property type="project" value="InterPro"/>
</dbReference>
<dbReference type="AlphaFoldDB" id="A0A6G8IBZ7"/>
<dbReference type="SMART" id="SM01008">
    <property type="entry name" value="Ald_Xan_dh_C"/>
    <property type="match status" value="1"/>
</dbReference>
<evidence type="ECO:0000313" key="2">
    <source>
        <dbReference type="EMBL" id="QIM50663.1"/>
    </source>
</evidence>
<dbReference type="InterPro" id="IPR052516">
    <property type="entry name" value="N-heterocyclic_Hydroxylase"/>
</dbReference>
<protein>
    <submittedName>
        <fullName evidence="2">Xanthine dehydrogenase family protein molybdopterin-binding subunit</fullName>
    </submittedName>
</protein>
<dbReference type="PANTHER" id="PTHR47495">
    <property type="entry name" value="ALDEHYDE DEHYDROGENASE"/>
    <property type="match status" value="1"/>
</dbReference>
<dbReference type="PROSITE" id="PS51318">
    <property type="entry name" value="TAT"/>
    <property type="match status" value="1"/>
</dbReference>
<accession>A0A6G8IBZ7</accession>
<evidence type="ECO:0000313" key="3">
    <source>
        <dbReference type="Proteomes" id="UP000503162"/>
    </source>
</evidence>
<dbReference type="RefSeq" id="WP_166222847.1">
    <property type="nucleotide sequence ID" value="NZ_CP049989.1"/>
</dbReference>
<dbReference type="InterPro" id="IPR008274">
    <property type="entry name" value="AldOxase/xan_DH_MoCoBD1"/>
</dbReference>
<proteinExistence type="predicted"/>
<dbReference type="KEGG" id="hcz:G9Q37_00210"/>
<dbReference type="InterPro" id="IPR000674">
    <property type="entry name" value="Ald_Oxase/Xan_DH_a/b"/>
</dbReference>
<dbReference type="PANTHER" id="PTHR47495:SF2">
    <property type="entry name" value="ALDEHYDE DEHYDROGENASE"/>
    <property type="match status" value="1"/>
</dbReference>
<dbReference type="Pfam" id="PF02738">
    <property type="entry name" value="MoCoBD_1"/>
    <property type="match status" value="1"/>
</dbReference>
<dbReference type="Proteomes" id="UP000503162">
    <property type="component" value="Chromosome"/>
</dbReference>
<dbReference type="InterPro" id="IPR046867">
    <property type="entry name" value="AldOxase/xan_DH_MoCoBD2"/>
</dbReference>
<dbReference type="PIRSF" id="PIRSF036389">
    <property type="entry name" value="IOR_B"/>
    <property type="match status" value="1"/>
</dbReference>
<dbReference type="Gene3D" id="3.30.365.10">
    <property type="entry name" value="Aldehyde oxidase/xanthine dehydrogenase, molybdopterin binding domain"/>
    <property type="match status" value="4"/>
</dbReference>
<dbReference type="EMBL" id="CP049989">
    <property type="protein sequence ID" value="QIM50663.1"/>
    <property type="molecule type" value="Genomic_DNA"/>
</dbReference>
<keyword evidence="3" id="KW-1185">Reference proteome</keyword>
<dbReference type="SUPFAM" id="SSF56003">
    <property type="entry name" value="Molybdenum cofactor-binding domain"/>
    <property type="match status" value="2"/>
</dbReference>
<reference evidence="2 3" key="1">
    <citation type="submission" date="2020-03" db="EMBL/GenBank/DDBJ databases">
        <title>Hydrogenophaga sp. nov. isolated from cyanobacterial mat.</title>
        <authorList>
            <person name="Thorat V."/>
            <person name="Kirdat K."/>
            <person name="Tiwarekar B."/>
            <person name="Costa E.D."/>
            <person name="Yadav A."/>
        </authorList>
    </citation>
    <scope>NUCLEOTIDE SEQUENCE [LARGE SCALE GENOMIC DNA]</scope>
    <source>
        <strain evidence="2 3">BA0156</strain>
    </source>
</reference>
<feature type="domain" description="Aldehyde oxidase/xanthine dehydrogenase a/b hammerhead" evidence="1">
    <location>
        <begin position="243"/>
        <end position="334"/>
    </location>
</feature>